<dbReference type="GO" id="GO:0043565">
    <property type="term" value="F:sequence-specific DNA binding"/>
    <property type="evidence" value="ECO:0007669"/>
    <property type="project" value="TreeGrafter"/>
</dbReference>
<keyword evidence="3" id="KW-1185">Reference proteome</keyword>
<sequence length="106" mass="12685">MKRLEEEGAAKTIAFVFMPDHIHWLFQLQLKMELSGVIRTFKGRTTKIARMNAQLNKFWQPDYYDHLIRNESDLINYARYIVANPLRGELVKNVSLYPYWDCIYIN</sequence>
<reference evidence="2 3" key="1">
    <citation type="submission" date="2015-08" db="EMBL/GenBank/DDBJ databases">
        <title>Draft Genome Sequence of Pseudoalteromonas porphyrae UCD-SED14.</title>
        <authorList>
            <person name="Coil D.A."/>
            <person name="Jospin G."/>
            <person name="Lee R.D."/>
            <person name="Eisen J.A."/>
        </authorList>
    </citation>
    <scope>NUCLEOTIDE SEQUENCE [LARGE SCALE GENOMIC DNA]</scope>
    <source>
        <strain evidence="2 3">UCD-SED14</strain>
    </source>
</reference>
<dbReference type="NCBIfam" id="NF047646">
    <property type="entry name" value="REP_Tyr_transpos"/>
    <property type="match status" value="1"/>
</dbReference>
<dbReference type="Gene3D" id="3.30.70.1290">
    <property type="entry name" value="Transposase IS200-like"/>
    <property type="match status" value="1"/>
</dbReference>
<comment type="caution">
    <text evidence="2">The sequence shown here is derived from an EMBL/GenBank/DDBJ whole genome shotgun (WGS) entry which is preliminary data.</text>
</comment>
<evidence type="ECO:0000259" key="1">
    <source>
        <dbReference type="SMART" id="SM01321"/>
    </source>
</evidence>
<dbReference type="InterPro" id="IPR036515">
    <property type="entry name" value="Transposase_17_sf"/>
</dbReference>
<dbReference type="PANTHER" id="PTHR36966">
    <property type="entry name" value="REP-ASSOCIATED TYROSINE TRANSPOSASE"/>
    <property type="match status" value="1"/>
</dbReference>
<dbReference type="GO" id="GO:0004803">
    <property type="term" value="F:transposase activity"/>
    <property type="evidence" value="ECO:0007669"/>
    <property type="project" value="InterPro"/>
</dbReference>
<proteinExistence type="predicted"/>
<accession>A0A0N1MVE2</accession>
<name>A0A0N1MVE2_9GAMM</name>
<protein>
    <submittedName>
        <fullName evidence="2">Transposase</fullName>
    </submittedName>
</protein>
<evidence type="ECO:0000313" key="2">
    <source>
        <dbReference type="EMBL" id="KPH65300.1"/>
    </source>
</evidence>
<gene>
    <name evidence="2" type="ORF">ADS77_02325</name>
</gene>
<dbReference type="SMART" id="SM01321">
    <property type="entry name" value="Y1_Tnp"/>
    <property type="match status" value="1"/>
</dbReference>
<dbReference type="PATRIC" id="fig|187330.3.peg.499"/>
<dbReference type="STRING" id="187330.AMS58_07535"/>
<feature type="domain" description="Transposase IS200-like" evidence="1">
    <location>
        <begin position="1"/>
        <end position="84"/>
    </location>
</feature>
<dbReference type="AlphaFoldDB" id="A0A0N1MVE2"/>
<dbReference type="InterPro" id="IPR052715">
    <property type="entry name" value="RAYT_transposase"/>
</dbReference>
<dbReference type="PANTHER" id="PTHR36966:SF1">
    <property type="entry name" value="REP-ASSOCIATED TYROSINE TRANSPOSASE"/>
    <property type="match status" value="1"/>
</dbReference>
<dbReference type="SUPFAM" id="SSF143422">
    <property type="entry name" value="Transposase IS200-like"/>
    <property type="match status" value="1"/>
</dbReference>
<dbReference type="EMBL" id="LHPH01000002">
    <property type="protein sequence ID" value="KPH65300.1"/>
    <property type="molecule type" value="Genomic_DNA"/>
</dbReference>
<organism evidence="2 3">
    <name type="scientific">Pseudoalteromonas porphyrae</name>
    <dbReference type="NCBI Taxonomy" id="187330"/>
    <lineage>
        <taxon>Bacteria</taxon>
        <taxon>Pseudomonadati</taxon>
        <taxon>Pseudomonadota</taxon>
        <taxon>Gammaproteobacteria</taxon>
        <taxon>Alteromonadales</taxon>
        <taxon>Pseudoalteromonadaceae</taxon>
        <taxon>Pseudoalteromonas</taxon>
    </lineage>
</organism>
<dbReference type="Pfam" id="PF01797">
    <property type="entry name" value="Y1_Tnp"/>
    <property type="match status" value="1"/>
</dbReference>
<dbReference type="GO" id="GO:0006313">
    <property type="term" value="P:DNA transposition"/>
    <property type="evidence" value="ECO:0007669"/>
    <property type="project" value="InterPro"/>
</dbReference>
<dbReference type="InterPro" id="IPR002686">
    <property type="entry name" value="Transposase_17"/>
</dbReference>
<dbReference type="Proteomes" id="UP000037848">
    <property type="component" value="Unassembled WGS sequence"/>
</dbReference>
<evidence type="ECO:0000313" key="3">
    <source>
        <dbReference type="Proteomes" id="UP000037848"/>
    </source>
</evidence>